<dbReference type="PROSITE" id="PS51257">
    <property type="entry name" value="PROKAR_LIPOPROTEIN"/>
    <property type="match status" value="1"/>
</dbReference>
<evidence type="ECO:0000313" key="4">
    <source>
        <dbReference type="Proteomes" id="UP001145094"/>
    </source>
</evidence>
<gene>
    <name evidence="3" type="ORF">Selli2_09150</name>
</gene>
<dbReference type="RefSeq" id="WP_281844608.1">
    <property type="nucleotide sequence ID" value="NZ_BSCH01000004.1"/>
</dbReference>
<dbReference type="GO" id="GO:0016787">
    <property type="term" value="F:hydrolase activity"/>
    <property type="evidence" value="ECO:0007669"/>
    <property type="project" value="UniProtKB-KW"/>
</dbReference>
<dbReference type="InterPro" id="IPR023365">
    <property type="entry name" value="Sortase_dom-sf"/>
</dbReference>
<feature type="active site" description="Acyl-thioester intermediate" evidence="2">
    <location>
        <position position="231"/>
    </location>
</feature>
<comment type="caution">
    <text evidence="3">The sequence shown here is derived from an EMBL/GenBank/DDBJ whole genome shotgun (WGS) entry which is preliminary data.</text>
</comment>
<evidence type="ECO:0000313" key="3">
    <source>
        <dbReference type="EMBL" id="GLG89488.1"/>
    </source>
</evidence>
<sequence length="251" mass="29011">MRNKGRKLLILFFTLVILGCGGYLIWYYTGVYRNQDADEKAKEAKIVQEEEQTEKQEIDIPIDFESLQAENPDVYAWIQIPGTAIDYPIVQHETDELYYLEHAWDGSASSGGAIFTQAYNSKDFTDYNTVIYGHEMGNGTMFNDLHQYMDENFWTDHHTVVIYTPEKKLTYQIFAAVVYDDRHLMKSFQFLASEDRQVFLDSLDDIRDLRSHIDDSVPVTTDSKLITLSTCLGTESNYRYLVEAVLVDEEG</sequence>
<dbReference type="Gene3D" id="2.40.260.10">
    <property type="entry name" value="Sortase"/>
    <property type="match status" value="1"/>
</dbReference>
<dbReference type="SUPFAM" id="SSF63817">
    <property type="entry name" value="Sortase"/>
    <property type="match status" value="1"/>
</dbReference>
<evidence type="ECO:0000256" key="1">
    <source>
        <dbReference type="ARBA" id="ARBA00022801"/>
    </source>
</evidence>
<accession>A0A9W6CGD2</accession>
<protein>
    <submittedName>
        <fullName evidence="3">SrtB family sortase</fullName>
    </submittedName>
</protein>
<organism evidence="3 4">
    <name type="scientific">Sellimonas catena</name>
    <dbReference type="NCBI Taxonomy" id="2994035"/>
    <lineage>
        <taxon>Bacteria</taxon>
        <taxon>Bacillati</taxon>
        <taxon>Bacillota</taxon>
        <taxon>Clostridia</taxon>
        <taxon>Lachnospirales</taxon>
        <taxon>Lachnospiraceae</taxon>
        <taxon>Sellimonas</taxon>
    </lineage>
</organism>
<dbReference type="InterPro" id="IPR009835">
    <property type="entry name" value="SrtB"/>
</dbReference>
<dbReference type="Proteomes" id="UP001145094">
    <property type="component" value="Unassembled WGS sequence"/>
</dbReference>
<evidence type="ECO:0000256" key="2">
    <source>
        <dbReference type="PIRSR" id="PIRSR605754-1"/>
    </source>
</evidence>
<proteinExistence type="predicted"/>
<dbReference type="CDD" id="cd05826">
    <property type="entry name" value="Sortase_B"/>
    <property type="match status" value="1"/>
</dbReference>
<reference evidence="3" key="1">
    <citation type="submission" date="2022-11" db="EMBL/GenBank/DDBJ databases">
        <title>Draft genome sequence of Sellimonas catena strain 18CBH55.</title>
        <authorList>
            <person name="Atsushi H."/>
            <person name="Moriya O."/>
            <person name="Mitsuo S."/>
        </authorList>
    </citation>
    <scope>NUCLEOTIDE SEQUENCE</scope>
    <source>
        <strain evidence="3">18CBH55</strain>
    </source>
</reference>
<feature type="active site" description="Proton donor/acceptor" evidence="2">
    <location>
        <position position="134"/>
    </location>
</feature>
<reference evidence="3" key="3">
    <citation type="journal article" date="2023" name="Int. J. Syst. Evol. Microbiol.">
        <title>Sellimonas catena sp. nov., isolated from human faeces.</title>
        <authorList>
            <person name="Hisatomi A."/>
            <person name="Ohkuma M."/>
            <person name="Sakamoto M."/>
        </authorList>
    </citation>
    <scope>NUCLEOTIDE SEQUENCE</scope>
    <source>
        <strain evidence="3">18CBH55</strain>
    </source>
</reference>
<keyword evidence="1" id="KW-0378">Hydrolase</keyword>
<reference evidence="3" key="2">
    <citation type="submission" date="2022-11" db="EMBL/GenBank/DDBJ databases">
        <title>Draft genome sequence of Sellimonas catena strain 18CBH55.</title>
        <authorList>
            <person name="Hisatomi A."/>
            <person name="Ohkuma M."/>
            <person name="Sakamoto M."/>
        </authorList>
    </citation>
    <scope>NUCLEOTIDE SEQUENCE</scope>
    <source>
        <strain evidence="3">18CBH55</strain>
    </source>
</reference>
<dbReference type="EMBL" id="BSCH01000004">
    <property type="protein sequence ID" value="GLG89488.1"/>
    <property type="molecule type" value="Genomic_DNA"/>
</dbReference>
<dbReference type="InterPro" id="IPR005754">
    <property type="entry name" value="Sortase"/>
</dbReference>
<dbReference type="NCBIfam" id="TIGR03064">
    <property type="entry name" value="sortase_srtB"/>
    <property type="match status" value="1"/>
</dbReference>
<dbReference type="AlphaFoldDB" id="A0A9W6CGD2"/>
<dbReference type="Pfam" id="PF04203">
    <property type="entry name" value="Sortase"/>
    <property type="match status" value="1"/>
</dbReference>
<name>A0A9W6CGD2_9FIRM</name>